<proteinExistence type="predicted"/>
<evidence type="ECO:0000256" key="1">
    <source>
        <dbReference type="SAM" id="MobiDB-lite"/>
    </source>
</evidence>
<organism evidence="4 5">
    <name type="scientific">Streptomyces actinomycinicus</name>
    <dbReference type="NCBI Taxonomy" id="1695166"/>
    <lineage>
        <taxon>Bacteria</taxon>
        <taxon>Bacillati</taxon>
        <taxon>Actinomycetota</taxon>
        <taxon>Actinomycetes</taxon>
        <taxon>Kitasatosporales</taxon>
        <taxon>Streptomycetaceae</taxon>
        <taxon>Streptomyces</taxon>
    </lineage>
</organism>
<dbReference type="Pfam" id="PF13569">
    <property type="entry name" value="DUF4132"/>
    <property type="match status" value="1"/>
</dbReference>
<dbReference type="Proteomes" id="UP000661858">
    <property type="component" value="Unassembled WGS sequence"/>
</dbReference>
<name>A0A937JMQ8_9ACTN</name>
<comment type="caution">
    <text evidence="4">The sequence shown here is derived from an EMBL/GenBank/DDBJ whole genome shotgun (WGS) entry which is preliminary data.</text>
</comment>
<dbReference type="InterPro" id="IPR056639">
    <property type="entry name" value="DUF7737"/>
</dbReference>
<feature type="domain" description="DUF4132" evidence="2">
    <location>
        <begin position="386"/>
        <end position="560"/>
    </location>
</feature>
<dbReference type="InterPro" id="IPR025406">
    <property type="entry name" value="DUF4132"/>
</dbReference>
<feature type="region of interest" description="Disordered" evidence="1">
    <location>
        <begin position="1"/>
        <end position="31"/>
    </location>
</feature>
<evidence type="ECO:0000259" key="2">
    <source>
        <dbReference type="Pfam" id="PF13569"/>
    </source>
</evidence>
<keyword evidence="5" id="KW-1185">Reference proteome</keyword>
<dbReference type="EMBL" id="JAERRK010000007">
    <property type="protein sequence ID" value="MBL1083770.1"/>
    <property type="molecule type" value="Genomic_DNA"/>
</dbReference>
<evidence type="ECO:0000313" key="4">
    <source>
        <dbReference type="EMBL" id="MBL1083770.1"/>
    </source>
</evidence>
<dbReference type="RefSeq" id="WP_201836598.1">
    <property type="nucleotide sequence ID" value="NZ_JAERRK010000007.1"/>
</dbReference>
<protein>
    <submittedName>
        <fullName evidence="4">DUF4132 domain-containing protein</fullName>
    </submittedName>
</protein>
<gene>
    <name evidence="4" type="ORF">JK359_17650</name>
</gene>
<dbReference type="AlphaFoldDB" id="A0A937JMQ8"/>
<dbReference type="Pfam" id="PF24879">
    <property type="entry name" value="DUF7737"/>
    <property type="match status" value="1"/>
</dbReference>
<evidence type="ECO:0000259" key="3">
    <source>
        <dbReference type="Pfam" id="PF24879"/>
    </source>
</evidence>
<feature type="compositionally biased region" description="Acidic residues" evidence="1">
    <location>
        <begin position="16"/>
        <end position="31"/>
    </location>
</feature>
<evidence type="ECO:0000313" key="5">
    <source>
        <dbReference type="Proteomes" id="UP000661858"/>
    </source>
</evidence>
<sequence length="780" mass="87410">MDHAARLMRALTDPDFAPDDEDEQPDPAQVSDEDLGSLLAAACRVDASAPPAMRRARFVVEDAARERRPRYTPDACRQMFDALLRRCEEHGWADLTRGLDAVEHCTEPRPDVSGPARALVAAWLGQDTARQPYALLSVAHLAGDATLRRVVERLTRDVGPIVADETAVVAGLTPAERTVLSEIDRDHRFSTPLPHAWRRSADNPAYVAFARRALEAAADRTDAIRAGEIPYRADKAFTDREITTLGQALRVALLRDEPWLPELFERLLPGIALAPTQAKTLPSQALLYEVVRAAQDYPTPELVAAIRTVRRTVRHAGVPRQLDKMLKKADAALAERADVALRLPRLDFDAVTDSGSVGGVLRRTAGDYQAVVTVTDTATITWEKDGSPLRSVPAPVRRDHPALVKELRELVKRVNAQLVTLVRALEGGFTVDAVHPYGWWRTELAGHPLARTLVRRLIWEIETAPGEWRAVLPEAEDRLPDAPDDASVRLWHPLRSEPAAVRAWRDLLVERRTRQPFKQAFREIYLLTPAEEETRVYSNRFAAHLVHYRKMFALFRARGWDSDRLGPWDDGEADEAERTLAAGEWRVRFRHSWADWADGDELASTDQVRFDRREAGAWRETPLADVPPLLFSEAMRDVDLFVGVTSIAADPDWADGGPRRAYWERASFAELTESAEARRDALTRILPRLKIADRCTLDGRFLTVRGDLRTYRIHLGSGNILMSPDDSYLCIVPARGKGDGKVFLPFEDDRLSLVLSKAFLLAADTRITDESILMQIKRGA</sequence>
<accession>A0A937JMQ8</accession>
<reference evidence="4" key="1">
    <citation type="submission" date="2021-01" db="EMBL/GenBank/DDBJ databases">
        <title>WGS of actinomycetes isolated from Thailand.</title>
        <authorList>
            <person name="Thawai C."/>
        </authorList>
    </citation>
    <scope>NUCLEOTIDE SEQUENCE</scope>
    <source>
        <strain evidence="4">RCU-197</strain>
    </source>
</reference>
<feature type="domain" description="DUF7737" evidence="3">
    <location>
        <begin position="675"/>
        <end position="776"/>
    </location>
</feature>